<dbReference type="AlphaFoldDB" id="A0A059ACD4"/>
<reference evidence="1" key="1">
    <citation type="submission" date="2013-07" db="EMBL/GenBank/DDBJ databases">
        <title>The genome of Eucalyptus grandis.</title>
        <authorList>
            <person name="Schmutz J."/>
            <person name="Hayes R."/>
            <person name="Myburg A."/>
            <person name="Tuskan G."/>
            <person name="Grattapaglia D."/>
            <person name="Rokhsar D.S."/>
        </authorList>
    </citation>
    <scope>NUCLEOTIDE SEQUENCE</scope>
    <source>
        <tissue evidence="1">Leaf extractions</tissue>
    </source>
</reference>
<name>A0A059ACD4_EUCGR</name>
<accession>A0A059ACD4</accession>
<dbReference type="FunCoup" id="A0A059ACD4">
    <property type="interactions" value="3263"/>
</dbReference>
<dbReference type="Pfam" id="PF04437">
    <property type="entry name" value="RINT1_TIP1"/>
    <property type="match status" value="1"/>
</dbReference>
<dbReference type="InterPro" id="IPR007528">
    <property type="entry name" value="RINT1_Tip20"/>
</dbReference>
<dbReference type="PANTHER" id="PTHR13520:SF0">
    <property type="entry name" value="RAD50-INTERACTING PROTEIN 1"/>
    <property type="match status" value="1"/>
</dbReference>
<protein>
    <recommendedName>
        <fullName evidence="2">RINT1-like protein MAG2L</fullName>
    </recommendedName>
</protein>
<gene>
    <name evidence="1" type="ORF">EUGRSUZ_J00653</name>
</gene>
<dbReference type="OrthoDB" id="2189254at2759"/>
<sequence length="836" mass="95197">MDAPDADADDAFLPPRAAELSPQHVAFLDAHLASRGDLPGAAGLAAELDRRCADLDGDLAAVRGRIARLAVSWIYRSLGAKSLIQRSLAKLENLSACTSQYGVRSHGSGRTFGEELPRLAKEVQRIANIREYVGTALQLEVLVGDLEDSVIFVNQQARNVLSKKNSASSVLMETGQSREKLLQAIKTMNDIEDLVIDISKSRPQWCHLLKSVDSRVDKTLAVLRPKVIADHRSLLASLGWPPKLLTTAMGDGEVSSIPNPLLLMQGEKRESYAHSFLSLCVLQHLQTRREERKQKLLGLNENRSRLWAIDELVSPIGARMEYHFTKWIHQPELIFALAFKVTRDFLVGVEEVLQPLIDKARLVAFSAREAWVFSMVQMLSGFLVKKVLPPLAESYKEKGGKSEVSTSWLNIMDLIIAFDSRMQSLIQSETCLYVGSDMLQCLTRGISVLNIFCEKPEWLKIWAKIEFKDAWKKFKDELRDERAWVQSSKRGNGFYHETESVDHLLATQDDYKAPLIADFVLKVVWAMIERCQKFPSIFSRVQFVRLAAGKFIWCFLKVLISHCRIEEMQSANFDDNDVIMRVCGSINAARYVEYKLLEWSDDVNFLDMNFFEDMERHGNVGTGYNCFFGEETKSLAELETNWLLEIIAFLLQQFEMLSWDYVENRHSFGFEQLEQDNTPSIVSSETDCVVSADLVIALDALRSQLTNMRRILNLKDFMDLWRNVADGLDHFLFRSILMSDVCFSAKGIGRFTADMRALYLVFQPFCARPEAFFPCVRDSLRLLNMNKEEIKHLQVALSNNEKQLECLHVCGISHLSVEQVHELLRLGMCRPKTRLR</sequence>
<evidence type="ECO:0008006" key="2">
    <source>
        <dbReference type="Google" id="ProtNLM"/>
    </source>
</evidence>
<dbReference type="KEGG" id="egr:104421432"/>
<dbReference type="GO" id="GO:0006888">
    <property type="term" value="P:endoplasmic reticulum to Golgi vesicle-mediated transport"/>
    <property type="evidence" value="ECO:0007669"/>
    <property type="project" value="InterPro"/>
</dbReference>
<dbReference type="GO" id="GO:0006890">
    <property type="term" value="P:retrograde vesicle-mediated transport, Golgi to endoplasmic reticulum"/>
    <property type="evidence" value="ECO:0000318"/>
    <property type="project" value="GO_Central"/>
</dbReference>
<dbReference type="eggNOG" id="KOG2218">
    <property type="taxonomic scope" value="Eukaryota"/>
</dbReference>
<dbReference type="Gene3D" id="1.20.58.670">
    <property type="entry name" value="Dsl1p vesicle tethering complex, Tip20p subunit, domain D"/>
    <property type="match status" value="1"/>
</dbReference>
<evidence type="ECO:0000313" key="1">
    <source>
        <dbReference type="EMBL" id="KCW51040.1"/>
    </source>
</evidence>
<dbReference type="GO" id="GO:0070939">
    <property type="term" value="C:Dsl1/NZR complex"/>
    <property type="evidence" value="ECO:0000318"/>
    <property type="project" value="GO_Central"/>
</dbReference>
<dbReference type="PANTHER" id="PTHR13520">
    <property type="entry name" value="RAD50-INTERACTING PROTEIN 1 RINT-1"/>
    <property type="match status" value="1"/>
</dbReference>
<dbReference type="PROSITE" id="PS51386">
    <property type="entry name" value="RINT1_TIP20"/>
    <property type="match status" value="1"/>
</dbReference>
<dbReference type="STRING" id="71139.A0A059ACD4"/>
<organism evidence="1">
    <name type="scientific">Eucalyptus grandis</name>
    <name type="common">Flooded gum</name>
    <dbReference type="NCBI Taxonomy" id="71139"/>
    <lineage>
        <taxon>Eukaryota</taxon>
        <taxon>Viridiplantae</taxon>
        <taxon>Streptophyta</taxon>
        <taxon>Embryophyta</taxon>
        <taxon>Tracheophyta</taxon>
        <taxon>Spermatophyta</taxon>
        <taxon>Magnoliopsida</taxon>
        <taxon>eudicotyledons</taxon>
        <taxon>Gunneridae</taxon>
        <taxon>Pentapetalae</taxon>
        <taxon>rosids</taxon>
        <taxon>malvids</taxon>
        <taxon>Myrtales</taxon>
        <taxon>Myrtaceae</taxon>
        <taxon>Myrtoideae</taxon>
        <taxon>Eucalypteae</taxon>
        <taxon>Eucalyptus</taxon>
    </lineage>
</organism>
<dbReference type="OMA" id="LEYHFAK"/>
<dbReference type="EMBL" id="KK198762">
    <property type="protein sequence ID" value="KCW51040.1"/>
    <property type="molecule type" value="Genomic_DNA"/>
</dbReference>
<dbReference type="InterPro" id="IPR042044">
    <property type="entry name" value="EXOC6PINT-1/Sec15/Tip20_C_dom2"/>
</dbReference>
<dbReference type="Gramene" id="KCW51040">
    <property type="protein sequence ID" value="KCW51040"/>
    <property type="gene ID" value="EUGRSUZ_J00653"/>
</dbReference>
<proteinExistence type="predicted"/>
<dbReference type="InParanoid" id="A0A059ACD4"/>
<dbReference type="GO" id="GO:0060628">
    <property type="term" value="P:regulation of ER to Golgi vesicle-mediated transport"/>
    <property type="evidence" value="ECO:0000318"/>
    <property type="project" value="GO_Central"/>
</dbReference>